<evidence type="ECO:0000313" key="3">
    <source>
        <dbReference type="EMBL" id="MBB5870122.1"/>
    </source>
</evidence>
<dbReference type="EMBL" id="JACHMN010000002">
    <property type="protein sequence ID" value="MBB5870122.1"/>
    <property type="molecule type" value="Genomic_DNA"/>
</dbReference>
<evidence type="ECO:0000256" key="1">
    <source>
        <dbReference type="SAM" id="MobiDB-lite"/>
    </source>
</evidence>
<gene>
    <name evidence="3" type="ORF">F4553_003501</name>
</gene>
<proteinExistence type="predicted"/>
<sequence length="390" mass="41096">MRVLRVLVGVLLLLIAVPTLILGAGGWYAMEHRDSEGEFRASLQAIASPGYAVVVPDLDALLRRDAPFVRAGRTRLTVSAPGDRQLFVGVAAPADVAEVLGGAGYTRIDQVRLGRGPLELHATALAGTGRPQAPVSMQGIWKSAGSNMLRLDPASWRGKIVALVVTAADGEPLGDITLVAALDPKWLGSATWGLLVVGPLLLLLGFAVLAWPPRARPVLYVLETVPPTPTPVPAQPTKAVAIAAAAVAAPPRGTAAVSGPPLERMPVLAAAHGNMPYAGREPFTRPTKAANASPNAYPTVQPPHTPLIRVDQGKTRRISDTRDGESSLDQREFGGEGLPGWPVREVARRTERAVSAPTEELPVVVVLSPLEVPTSEMPLVGAPVRMRLTR</sequence>
<dbReference type="Proteomes" id="UP000587527">
    <property type="component" value="Unassembled WGS sequence"/>
</dbReference>
<feature type="transmembrane region" description="Helical" evidence="2">
    <location>
        <begin position="192"/>
        <end position="211"/>
    </location>
</feature>
<dbReference type="AlphaFoldDB" id="A0A841BTP7"/>
<keyword evidence="2" id="KW-0472">Membrane</keyword>
<evidence type="ECO:0000256" key="2">
    <source>
        <dbReference type="SAM" id="Phobius"/>
    </source>
</evidence>
<keyword evidence="4" id="KW-1185">Reference proteome</keyword>
<name>A0A841BTP7_9ACTN</name>
<evidence type="ECO:0000313" key="4">
    <source>
        <dbReference type="Proteomes" id="UP000587527"/>
    </source>
</evidence>
<accession>A0A841BTP7</accession>
<reference evidence="3 4" key="1">
    <citation type="submission" date="2020-08" db="EMBL/GenBank/DDBJ databases">
        <title>Sequencing the genomes of 1000 actinobacteria strains.</title>
        <authorList>
            <person name="Klenk H.-P."/>
        </authorList>
    </citation>
    <scope>NUCLEOTIDE SEQUENCE [LARGE SCALE GENOMIC DNA]</scope>
    <source>
        <strain evidence="3 4">DSM 45362</strain>
    </source>
</reference>
<feature type="region of interest" description="Disordered" evidence="1">
    <location>
        <begin position="312"/>
        <end position="339"/>
    </location>
</feature>
<dbReference type="RefSeq" id="WP_184837273.1">
    <property type="nucleotide sequence ID" value="NZ_JACHMN010000002.1"/>
</dbReference>
<feature type="compositionally biased region" description="Basic and acidic residues" evidence="1">
    <location>
        <begin position="312"/>
        <end position="334"/>
    </location>
</feature>
<comment type="caution">
    <text evidence="3">The sequence shown here is derived from an EMBL/GenBank/DDBJ whole genome shotgun (WGS) entry which is preliminary data.</text>
</comment>
<organism evidence="3 4">
    <name type="scientific">Allocatelliglobosispora scoriae</name>
    <dbReference type="NCBI Taxonomy" id="643052"/>
    <lineage>
        <taxon>Bacteria</taxon>
        <taxon>Bacillati</taxon>
        <taxon>Actinomycetota</taxon>
        <taxon>Actinomycetes</taxon>
        <taxon>Micromonosporales</taxon>
        <taxon>Micromonosporaceae</taxon>
        <taxon>Allocatelliglobosispora</taxon>
    </lineage>
</organism>
<protein>
    <submittedName>
        <fullName evidence="3">Uncharacterized protein</fullName>
    </submittedName>
</protein>
<keyword evidence="2" id="KW-1133">Transmembrane helix</keyword>
<keyword evidence="2" id="KW-0812">Transmembrane</keyword>